<organism evidence="9 10">
    <name type="scientific">Hibiscus sabdariffa</name>
    <name type="common">roselle</name>
    <dbReference type="NCBI Taxonomy" id="183260"/>
    <lineage>
        <taxon>Eukaryota</taxon>
        <taxon>Viridiplantae</taxon>
        <taxon>Streptophyta</taxon>
        <taxon>Embryophyta</taxon>
        <taxon>Tracheophyta</taxon>
        <taxon>Spermatophyta</taxon>
        <taxon>Magnoliopsida</taxon>
        <taxon>eudicotyledons</taxon>
        <taxon>Gunneridae</taxon>
        <taxon>Pentapetalae</taxon>
        <taxon>rosids</taxon>
        <taxon>malvids</taxon>
        <taxon>Malvales</taxon>
        <taxon>Malvaceae</taxon>
        <taxon>Malvoideae</taxon>
        <taxon>Hibiscus</taxon>
    </lineage>
</organism>
<name>A0ABR1ZHG2_9ROSI</name>
<dbReference type="Pfam" id="PF07724">
    <property type="entry name" value="AAA_2"/>
    <property type="match status" value="1"/>
</dbReference>
<dbReference type="SMART" id="SM00382">
    <property type="entry name" value="AAA"/>
    <property type="match status" value="2"/>
</dbReference>
<evidence type="ECO:0000259" key="8">
    <source>
        <dbReference type="PROSITE" id="PS51903"/>
    </source>
</evidence>
<dbReference type="InterPro" id="IPR028299">
    <property type="entry name" value="ClpA/B_CS2"/>
</dbReference>
<accession>A0ABR1ZHG2</accession>
<reference evidence="9 10" key="1">
    <citation type="journal article" date="2024" name="G3 (Bethesda)">
        <title>Genome assembly of Hibiscus sabdariffa L. provides insights into metabolisms of medicinal natural products.</title>
        <authorList>
            <person name="Kim T."/>
        </authorList>
    </citation>
    <scope>NUCLEOTIDE SEQUENCE [LARGE SCALE GENOMIC DNA]</scope>
    <source>
        <strain evidence="9">TK-2024</strain>
        <tissue evidence="9">Old leaves</tissue>
    </source>
</reference>
<dbReference type="Gene3D" id="3.40.50.300">
    <property type="entry name" value="P-loop containing nucleotide triphosphate hydrolases"/>
    <property type="match status" value="2"/>
</dbReference>
<comment type="subcellular location">
    <subcellularLocation>
        <location evidence="1">Plastid</location>
        <location evidence="1">Chloroplast</location>
    </subcellularLocation>
</comment>
<dbReference type="Pfam" id="PF02861">
    <property type="entry name" value="Clp_N"/>
    <property type="match status" value="1"/>
</dbReference>
<dbReference type="Pfam" id="PF00004">
    <property type="entry name" value="AAA"/>
    <property type="match status" value="1"/>
</dbReference>
<dbReference type="InterPro" id="IPR050130">
    <property type="entry name" value="ClpA_ClpB"/>
</dbReference>
<keyword evidence="6" id="KW-0143">Chaperone</keyword>
<keyword evidence="4" id="KW-0547">Nucleotide-binding</keyword>
<evidence type="ECO:0000256" key="3">
    <source>
        <dbReference type="ARBA" id="ARBA00022737"/>
    </source>
</evidence>
<keyword evidence="5" id="KW-0067">ATP-binding</keyword>
<comment type="caution">
    <text evidence="9">The sequence shown here is derived from an EMBL/GenBank/DDBJ whole genome shotgun (WGS) entry which is preliminary data.</text>
</comment>
<dbReference type="InterPro" id="IPR027417">
    <property type="entry name" value="P-loop_NTPase"/>
</dbReference>
<keyword evidence="10" id="KW-1185">Reference proteome</keyword>
<keyword evidence="2" id="KW-0150">Chloroplast</keyword>
<evidence type="ECO:0000256" key="5">
    <source>
        <dbReference type="ARBA" id="ARBA00022840"/>
    </source>
</evidence>
<dbReference type="CDD" id="cd19499">
    <property type="entry name" value="RecA-like_ClpB_Hsp104-like"/>
    <property type="match status" value="1"/>
</dbReference>
<feature type="domain" description="Clp R" evidence="8">
    <location>
        <begin position="84"/>
        <end position="227"/>
    </location>
</feature>
<dbReference type="Proteomes" id="UP001396334">
    <property type="component" value="Unassembled WGS sequence"/>
</dbReference>
<evidence type="ECO:0000313" key="10">
    <source>
        <dbReference type="Proteomes" id="UP001396334"/>
    </source>
</evidence>
<sequence>MATVLAKWSTIVPESKRSQRKMSFPRLCASNSSDNLVRFRCKVVSNSLNNMFEFGQHFHSKVATPITISARRGGGSRFVRKATYEKPFTDKANRVIKLAQDESRELVQDFVGTAPILLGLIGEGSGIPAKVLKSMGIDLKEARGKVEEIIGRGSGFVTVEIPFTPRAKRVLKLSSEEARKFGHGYIGPEHLLLGLLRAGQGVAVRVLQNLGANPSTIRKQVIDMVNEDNKIGLVSVVTRGSNGNTKMPEMPTLEENGTNLTKLAKEGELHPVVGREAQIDHVIQILDKETKNNACLIGEPGVGKTAIAVGVAVRIANGDVPDTMKGKQVIELDTGLLVAETKYRGEFEAKLKKVMGEIEQSDEIILFMDELHILIGAGGAINAANILKPALARGKFKCIGATTFDEYRTIIEKDKAFERRFVPVKVPEPSVDETIDILKGLREHYETRRKLHFTNDALIAAAQLSYRYISGRFLPDKAIDLIDEAGSYVRVRYAQLQKELQQITESKNEAVLSQHTQKVGKLRDRKTELCAQITAIQEKDKDMNTVEMVVTEADIEHVVTRWTGIPVEKVSADESEQLLKMEETLHKRVIGQDKAVKAIRDAICCARLGLKNPNRPVASFIFCGPTGVGKTELAKALAAYYFGSEEAMIRFDMSEFMDRYTVSKLIGSPPGYVGYNEGGRLTEAVQRRPYTVVLFDEIEKAHPDVFNIMLQILEDGRLTESSGRTVDFKNTLLIMTSNVGSSVIERVVEEGYNPSSWM</sequence>
<dbReference type="Pfam" id="PF17871">
    <property type="entry name" value="AAA_lid_9"/>
    <property type="match status" value="1"/>
</dbReference>
<keyword evidence="3 7" id="KW-0677">Repeat</keyword>
<dbReference type="PRINTS" id="PR00300">
    <property type="entry name" value="CLPPROTEASEA"/>
</dbReference>
<protein>
    <recommendedName>
        <fullName evidence="8">Clp R domain-containing protein</fullName>
    </recommendedName>
</protein>
<dbReference type="Gene3D" id="4.10.860.10">
    <property type="entry name" value="UVR domain"/>
    <property type="match status" value="1"/>
</dbReference>
<dbReference type="InterPro" id="IPR004176">
    <property type="entry name" value="Clp_R_N"/>
</dbReference>
<dbReference type="SUPFAM" id="SSF52540">
    <property type="entry name" value="P-loop containing nucleoside triphosphate hydrolases"/>
    <property type="match status" value="2"/>
</dbReference>
<evidence type="ECO:0000256" key="7">
    <source>
        <dbReference type="PROSITE-ProRule" id="PRU01251"/>
    </source>
</evidence>
<dbReference type="CDD" id="cd00009">
    <property type="entry name" value="AAA"/>
    <property type="match status" value="1"/>
</dbReference>
<dbReference type="PROSITE" id="PS51903">
    <property type="entry name" value="CLP_R"/>
    <property type="match status" value="1"/>
</dbReference>
<dbReference type="InterPro" id="IPR003593">
    <property type="entry name" value="AAA+_ATPase"/>
</dbReference>
<dbReference type="SUPFAM" id="SSF81923">
    <property type="entry name" value="Double Clp-N motif"/>
    <property type="match status" value="1"/>
</dbReference>
<dbReference type="PANTHER" id="PTHR11638">
    <property type="entry name" value="ATP-DEPENDENT CLP PROTEASE"/>
    <property type="match status" value="1"/>
</dbReference>
<evidence type="ECO:0000256" key="4">
    <source>
        <dbReference type="ARBA" id="ARBA00022741"/>
    </source>
</evidence>
<evidence type="ECO:0000256" key="6">
    <source>
        <dbReference type="ARBA" id="ARBA00023186"/>
    </source>
</evidence>
<dbReference type="PANTHER" id="PTHR11638:SF155">
    <property type="entry name" value="CHAPERONE PROTEIN CLPC1, CHLOROPLASTIC-LIKE"/>
    <property type="match status" value="1"/>
</dbReference>
<dbReference type="InterPro" id="IPR003959">
    <property type="entry name" value="ATPase_AAA_core"/>
</dbReference>
<dbReference type="EMBL" id="JBBPBN010001125">
    <property type="protein sequence ID" value="KAK8479757.1"/>
    <property type="molecule type" value="Genomic_DNA"/>
</dbReference>
<proteinExistence type="predicted"/>
<evidence type="ECO:0000256" key="1">
    <source>
        <dbReference type="ARBA" id="ARBA00004229"/>
    </source>
</evidence>
<dbReference type="InterPro" id="IPR001270">
    <property type="entry name" value="ClpA/B"/>
</dbReference>
<evidence type="ECO:0000313" key="9">
    <source>
        <dbReference type="EMBL" id="KAK8479757.1"/>
    </source>
</evidence>
<keyword evidence="2" id="KW-0934">Plastid</keyword>
<dbReference type="InterPro" id="IPR036628">
    <property type="entry name" value="Clp_N_dom_sf"/>
</dbReference>
<dbReference type="PROSITE" id="PS00871">
    <property type="entry name" value="CLPAB_2"/>
    <property type="match status" value="1"/>
</dbReference>
<dbReference type="Gene3D" id="1.10.8.60">
    <property type="match status" value="1"/>
</dbReference>
<dbReference type="Gene3D" id="1.10.1780.10">
    <property type="entry name" value="Clp, N-terminal domain"/>
    <property type="match status" value="1"/>
</dbReference>
<gene>
    <name evidence="9" type="ORF">V6N11_074261</name>
</gene>
<evidence type="ECO:0000256" key="2">
    <source>
        <dbReference type="ARBA" id="ARBA00022528"/>
    </source>
</evidence>
<dbReference type="InterPro" id="IPR041546">
    <property type="entry name" value="ClpA/ClpB_AAA_lid"/>
</dbReference>